<dbReference type="AlphaFoldDB" id="A0A640KMX6"/>
<evidence type="ECO:0000313" key="2">
    <source>
        <dbReference type="EMBL" id="GET91080.1"/>
    </source>
</evidence>
<comment type="caution">
    <text evidence="2">The sequence shown here is derived from an EMBL/GenBank/DDBJ whole genome shotgun (WGS) entry which is preliminary data.</text>
</comment>
<keyword evidence="3" id="KW-1185">Reference proteome</keyword>
<dbReference type="GO" id="GO:0006629">
    <property type="term" value="P:lipid metabolic process"/>
    <property type="evidence" value="ECO:0007669"/>
    <property type="project" value="InterPro"/>
</dbReference>
<name>A0A640KMX6_LEITA</name>
<organism evidence="2 3">
    <name type="scientific">Leishmania tarentolae</name>
    <name type="common">Sauroleishmania tarentolae</name>
    <dbReference type="NCBI Taxonomy" id="5689"/>
    <lineage>
        <taxon>Eukaryota</taxon>
        <taxon>Discoba</taxon>
        <taxon>Euglenozoa</taxon>
        <taxon>Kinetoplastea</taxon>
        <taxon>Metakinetoplastina</taxon>
        <taxon>Trypanosomatida</taxon>
        <taxon>Trypanosomatidae</taxon>
        <taxon>Leishmaniinae</taxon>
        <taxon>Leishmania</taxon>
        <taxon>lizard Leishmania</taxon>
    </lineage>
</organism>
<dbReference type="OrthoDB" id="257725at2759"/>
<dbReference type="PANTHER" id="PTHR45856">
    <property type="entry name" value="ALPHA/BETA-HYDROLASES SUPERFAMILY PROTEIN"/>
    <property type="match status" value="1"/>
</dbReference>
<dbReference type="Gene3D" id="3.40.50.1820">
    <property type="entry name" value="alpha/beta hydrolase"/>
    <property type="match status" value="1"/>
</dbReference>
<sequence>MATQSVTPAAHSRHPPLGLRYRVSGRFSTLGYCVVLCVLVVSTTAAQKPYSVDEAWRAHFLSRASYCNEGDVIEWRCGAACRGVPTFQLSDVMSSIITGTFGFVGVDHTTKQIAVVFRGTTTFQNFLANALVMKTSYDESSSCGSQCEVHTGFYVSYFSLREQTRYAVLKLIYANPTYEILVTGHSLGGAIALLAAADLQERLNSLESAPYKPVSMYTFGSPRVGNLAFVKWVDSLLSKGAKYRITHAGDFVVVIPAIEWGYVHSASEAFYKTRSKRGVLLCNDFAGREDPECSLGVRPRSLRDHLWYMGDTTRCNKRDPVINTAVRDVPTVACIISLIGFLCIFL</sequence>
<dbReference type="SUPFAM" id="SSF53474">
    <property type="entry name" value="alpha/beta-Hydrolases"/>
    <property type="match status" value="1"/>
</dbReference>
<gene>
    <name evidence="2" type="ORF">LtaPh_3108500</name>
</gene>
<dbReference type="VEuPathDB" id="TriTrypDB:LtaPh_3108500"/>
<dbReference type="CDD" id="cd00519">
    <property type="entry name" value="Lipase_3"/>
    <property type="match status" value="1"/>
</dbReference>
<dbReference type="InterPro" id="IPR029058">
    <property type="entry name" value="AB_hydrolase_fold"/>
</dbReference>
<feature type="domain" description="Fungal lipase-type" evidence="1">
    <location>
        <begin position="115"/>
        <end position="258"/>
    </location>
</feature>
<evidence type="ECO:0000313" key="3">
    <source>
        <dbReference type="Proteomes" id="UP000419144"/>
    </source>
</evidence>
<dbReference type="EMBL" id="BLBS01000045">
    <property type="protein sequence ID" value="GET91080.1"/>
    <property type="molecule type" value="Genomic_DNA"/>
</dbReference>
<dbReference type="InterPro" id="IPR051218">
    <property type="entry name" value="Sec_MonoDiacylglyc_Lipase"/>
</dbReference>
<evidence type="ECO:0000259" key="1">
    <source>
        <dbReference type="Pfam" id="PF01764"/>
    </source>
</evidence>
<dbReference type="Pfam" id="PF01764">
    <property type="entry name" value="Lipase_3"/>
    <property type="match status" value="1"/>
</dbReference>
<dbReference type="InterPro" id="IPR002921">
    <property type="entry name" value="Fungal_lipase-type"/>
</dbReference>
<proteinExistence type="predicted"/>
<reference evidence="2" key="1">
    <citation type="submission" date="2019-11" db="EMBL/GenBank/DDBJ databases">
        <title>Leishmania tarentolae CDS.</title>
        <authorList>
            <person name="Goto Y."/>
            <person name="Yamagishi J."/>
        </authorList>
    </citation>
    <scope>NUCLEOTIDE SEQUENCE [LARGE SCALE GENOMIC DNA]</scope>
    <source>
        <strain evidence="2">Parrot Tar II</strain>
    </source>
</reference>
<protein>
    <submittedName>
        <fullName evidence="2">Lipase, putative</fullName>
    </submittedName>
</protein>
<accession>A0A640KMX6</accession>
<dbReference type="Proteomes" id="UP000419144">
    <property type="component" value="Unassembled WGS sequence"/>
</dbReference>
<dbReference type="PANTHER" id="PTHR45856:SF25">
    <property type="entry name" value="FUNGAL LIPASE-LIKE DOMAIN-CONTAINING PROTEIN"/>
    <property type="match status" value="1"/>
</dbReference>